<dbReference type="EMBL" id="BOMY01000015">
    <property type="protein sequence ID" value="GIF19555.1"/>
    <property type="molecule type" value="Genomic_DNA"/>
</dbReference>
<dbReference type="InterPro" id="IPR009091">
    <property type="entry name" value="RCC1/BLIP-II"/>
</dbReference>
<reference evidence="3" key="1">
    <citation type="submission" date="2021-01" db="EMBL/GenBank/DDBJ databases">
        <title>Whole genome shotgun sequence of Actinoplanes tereljensis NBRC 105297.</title>
        <authorList>
            <person name="Komaki H."/>
            <person name="Tamura T."/>
        </authorList>
    </citation>
    <scope>NUCLEOTIDE SEQUENCE</scope>
    <source>
        <strain evidence="3">NBRC 105297</strain>
    </source>
</reference>
<feature type="chain" id="PRO_5037158311" description="Regulator of chromosome condensation (RCC1) repeat-containing protein" evidence="2">
    <location>
        <begin position="27"/>
        <end position="121"/>
    </location>
</feature>
<dbReference type="Pfam" id="PF13540">
    <property type="entry name" value="RCC1_2"/>
    <property type="match status" value="1"/>
</dbReference>
<dbReference type="SUPFAM" id="SSF50985">
    <property type="entry name" value="RCC1/BLIP-II"/>
    <property type="match status" value="1"/>
</dbReference>
<evidence type="ECO:0000313" key="4">
    <source>
        <dbReference type="Proteomes" id="UP000623608"/>
    </source>
</evidence>
<keyword evidence="2" id="KW-0732">Signal</keyword>
<evidence type="ECO:0008006" key="5">
    <source>
        <dbReference type="Google" id="ProtNLM"/>
    </source>
</evidence>
<proteinExistence type="predicted"/>
<feature type="signal peptide" evidence="2">
    <location>
        <begin position="1"/>
        <end position="26"/>
    </location>
</feature>
<organism evidence="3 4">
    <name type="scientific">Paractinoplanes tereljensis</name>
    <dbReference type="NCBI Taxonomy" id="571912"/>
    <lineage>
        <taxon>Bacteria</taxon>
        <taxon>Bacillati</taxon>
        <taxon>Actinomycetota</taxon>
        <taxon>Actinomycetes</taxon>
        <taxon>Micromonosporales</taxon>
        <taxon>Micromonosporaceae</taxon>
        <taxon>Paractinoplanes</taxon>
    </lineage>
</organism>
<keyword evidence="1" id="KW-0472">Membrane</keyword>
<evidence type="ECO:0000313" key="3">
    <source>
        <dbReference type="EMBL" id="GIF19555.1"/>
    </source>
</evidence>
<keyword evidence="1" id="KW-1133">Transmembrane helix</keyword>
<keyword evidence="1" id="KW-0812">Transmembrane</keyword>
<sequence length="121" mass="12580">MRIMRRVLAILVVVATLFLVGPPAQARADKCAGDCRARLVQVGLKGRVVQLVADGDSTCALTDAGDVYCWGAGYPESHGPGRSPMVLVAIGALLVAGGATLMMVSRSSPRVPRRETAPPPA</sequence>
<accession>A0A919NIZ0</accession>
<evidence type="ECO:0000256" key="1">
    <source>
        <dbReference type="SAM" id="Phobius"/>
    </source>
</evidence>
<feature type="transmembrane region" description="Helical" evidence="1">
    <location>
        <begin position="85"/>
        <end position="104"/>
    </location>
</feature>
<dbReference type="Gene3D" id="2.130.10.30">
    <property type="entry name" value="Regulator of chromosome condensation 1/beta-lactamase-inhibitor protein II"/>
    <property type="match status" value="1"/>
</dbReference>
<dbReference type="AlphaFoldDB" id="A0A919NIZ0"/>
<comment type="caution">
    <text evidence="3">The sequence shown here is derived from an EMBL/GenBank/DDBJ whole genome shotgun (WGS) entry which is preliminary data.</text>
</comment>
<protein>
    <recommendedName>
        <fullName evidence="5">Regulator of chromosome condensation (RCC1) repeat-containing protein</fullName>
    </recommendedName>
</protein>
<keyword evidence="4" id="KW-1185">Reference proteome</keyword>
<dbReference type="RefSeq" id="WP_203803528.1">
    <property type="nucleotide sequence ID" value="NZ_BOMY01000015.1"/>
</dbReference>
<evidence type="ECO:0000256" key="2">
    <source>
        <dbReference type="SAM" id="SignalP"/>
    </source>
</evidence>
<gene>
    <name evidence="3" type="ORF">Ate02nite_22850</name>
</gene>
<dbReference type="Proteomes" id="UP000623608">
    <property type="component" value="Unassembled WGS sequence"/>
</dbReference>
<name>A0A919NIZ0_9ACTN</name>